<dbReference type="AlphaFoldDB" id="A0A918KAE4"/>
<sequence length="108" mass="11129">MPSMKFTLISLSASALLGLSACATPATQTASAPAATTSAKTTAMTDAPTETASAEDSSRLICKREAVVGSKFKKKICATQDVWDERAAADRKTAGDIQRGGQSPGVTY</sequence>
<keyword evidence="4" id="KW-1185">Reference proteome</keyword>
<reference evidence="3 4" key="1">
    <citation type="journal article" date="2014" name="Int. J. Syst. Evol. Microbiol.">
        <title>Complete genome sequence of Corynebacterium casei LMG S-19264T (=DSM 44701T), isolated from a smear-ripened cheese.</title>
        <authorList>
            <consortium name="US DOE Joint Genome Institute (JGI-PGF)"/>
            <person name="Walter F."/>
            <person name="Albersmeier A."/>
            <person name="Kalinowski J."/>
            <person name="Ruckert C."/>
        </authorList>
    </citation>
    <scope>NUCLEOTIDE SEQUENCE [LARGE SCALE GENOMIC DNA]</scope>
    <source>
        <strain evidence="3 4">KCTC 23968</strain>
    </source>
</reference>
<keyword evidence="2" id="KW-0732">Signal</keyword>
<dbReference type="EMBL" id="BMYV01000001">
    <property type="protein sequence ID" value="GGX56919.1"/>
    <property type="molecule type" value="Genomic_DNA"/>
</dbReference>
<dbReference type="Proteomes" id="UP000600865">
    <property type="component" value="Unassembled WGS sequence"/>
</dbReference>
<evidence type="ECO:0000313" key="3">
    <source>
        <dbReference type="EMBL" id="GGX56919.1"/>
    </source>
</evidence>
<evidence type="ECO:0000313" key="4">
    <source>
        <dbReference type="Proteomes" id="UP000600865"/>
    </source>
</evidence>
<organism evidence="3 4">
    <name type="scientific">Litorimonas cladophorae</name>
    <dbReference type="NCBI Taxonomy" id="1220491"/>
    <lineage>
        <taxon>Bacteria</taxon>
        <taxon>Pseudomonadati</taxon>
        <taxon>Pseudomonadota</taxon>
        <taxon>Alphaproteobacteria</taxon>
        <taxon>Maricaulales</taxon>
        <taxon>Robiginitomaculaceae</taxon>
    </lineage>
</organism>
<dbReference type="PROSITE" id="PS51257">
    <property type="entry name" value="PROKAR_LIPOPROTEIN"/>
    <property type="match status" value="1"/>
</dbReference>
<name>A0A918KAE4_9PROT</name>
<feature type="chain" id="PRO_5037297628" description="Lipoprotein" evidence="2">
    <location>
        <begin position="24"/>
        <end position="108"/>
    </location>
</feature>
<protein>
    <recommendedName>
        <fullName evidence="5">Lipoprotein</fullName>
    </recommendedName>
</protein>
<feature type="signal peptide" evidence="2">
    <location>
        <begin position="1"/>
        <end position="23"/>
    </location>
</feature>
<gene>
    <name evidence="3" type="ORF">GCM10011309_02240</name>
</gene>
<evidence type="ECO:0000256" key="2">
    <source>
        <dbReference type="SAM" id="SignalP"/>
    </source>
</evidence>
<evidence type="ECO:0008006" key="5">
    <source>
        <dbReference type="Google" id="ProtNLM"/>
    </source>
</evidence>
<feature type="compositionally biased region" description="Low complexity" evidence="1">
    <location>
        <begin position="29"/>
        <end position="47"/>
    </location>
</feature>
<proteinExistence type="predicted"/>
<feature type="region of interest" description="Disordered" evidence="1">
    <location>
        <begin position="29"/>
        <end position="58"/>
    </location>
</feature>
<accession>A0A918KAE4</accession>
<comment type="caution">
    <text evidence="3">The sequence shown here is derived from an EMBL/GenBank/DDBJ whole genome shotgun (WGS) entry which is preliminary data.</text>
</comment>
<feature type="region of interest" description="Disordered" evidence="1">
    <location>
        <begin position="89"/>
        <end position="108"/>
    </location>
</feature>
<dbReference type="RefSeq" id="WP_189580178.1">
    <property type="nucleotide sequence ID" value="NZ_BMYV01000001.1"/>
</dbReference>
<evidence type="ECO:0000256" key="1">
    <source>
        <dbReference type="SAM" id="MobiDB-lite"/>
    </source>
</evidence>